<keyword evidence="1" id="KW-1133">Transmembrane helix</keyword>
<keyword evidence="1" id="KW-0472">Membrane</keyword>
<evidence type="ECO:0000313" key="2">
    <source>
        <dbReference type="Proteomes" id="UP000887577"/>
    </source>
</evidence>
<sequence>MASLGCNNANYCLRAFGKFYGKDGWFSTCASDDACQSYPNCTTVKTGSNDYATSYTSCCCNTALCNDLAFTGGKKDTTGSAKNTRIYSIFFYFFPLLSFFVMP</sequence>
<reference evidence="3" key="1">
    <citation type="submission" date="2022-11" db="UniProtKB">
        <authorList>
            <consortium name="WormBaseParasite"/>
        </authorList>
    </citation>
    <scope>IDENTIFICATION</scope>
</reference>
<evidence type="ECO:0000313" key="3">
    <source>
        <dbReference type="WBParaSite" id="PSU_v2.g20709.t1"/>
    </source>
</evidence>
<keyword evidence="2" id="KW-1185">Reference proteome</keyword>
<evidence type="ECO:0000256" key="1">
    <source>
        <dbReference type="SAM" id="Phobius"/>
    </source>
</evidence>
<keyword evidence="1" id="KW-0812">Transmembrane</keyword>
<feature type="transmembrane region" description="Helical" evidence="1">
    <location>
        <begin position="84"/>
        <end position="102"/>
    </location>
</feature>
<proteinExistence type="predicted"/>
<dbReference type="WBParaSite" id="PSU_v2.g20709.t1">
    <property type="protein sequence ID" value="PSU_v2.g20709.t1"/>
    <property type="gene ID" value="PSU_v2.g20709"/>
</dbReference>
<name>A0A914YMA6_9BILA</name>
<protein>
    <submittedName>
        <fullName evidence="3">UPAR/Ly6 domain-containing protein</fullName>
    </submittedName>
</protein>
<organism evidence="2 3">
    <name type="scientific">Panagrolaimus superbus</name>
    <dbReference type="NCBI Taxonomy" id="310955"/>
    <lineage>
        <taxon>Eukaryota</taxon>
        <taxon>Metazoa</taxon>
        <taxon>Ecdysozoa</taxon>
        <taxon>Nematoda</taxon>
        <taxon>Chromadorea</taxon>
        <taxon>Rhabditida</taxon>
        <taxon>Tylenchina</taxon>
        <taxon>Panagrolaimomorpha</taxon>
        <taxon>Panagrolaimoidea</taxon>
        <taxon>Panagrolaimidae</taxon>
        <taxon>Panagrolaimus</taxon>
    </lineage>
</organism>
<dbReference type="Proteomes" id="UP000887577">
    <property type="component" value="Unplaced"/>
</dbReference>
<accession>A0A914YMA6</accession>
<dbReference type="AlphaFoldDB" id="A0A914YMA6"/>